<dbReference type="KEGG" id="aten:116294176"/>
<name>A0A6P8HMK2_ACTTE</name>
<dbReference type="GeneID" id="116294176"/>
<evidence type="ECO:0000313" key="2">
    <source>
        <dbReference type="Proteomes" id="UP000515163"/>
    </source>
</evidence>
<protein>
    <submittedName>
        <fullName evidence="3">Uncharacterized protein LOC116294176</fullName>
    </submittedName>
</protein>
<sequence length="103" mass="11922">MADQGGKIPVGKGIPSQKELLKPLIFPNNQRAFRLFNAALATGITVYFVFFHKFPQQDHCFVPIRNLVESQKARFLRIKPEDEEYIKRRTEELSKARQSETNS</sequence>
<accession>A0A6P8HMK2</accession>
<evidence type="ECO:0000313" key="3">
    <source>
        <dbReference type="RefSeq" id="XP_031557584.1"/>
    </source>
</evidence>
<proteinExistence type="predicted"/>
<dbReference type="InParanoid" id="A0A6P8HMK2"/>
<reference evidence="3" key="1">
    <citation type="submission" date="2025-08" db="UniProtKB">
        <authorList>
            <consortium name="RefSeq"/>
        </authorList>
    </citation>
    <scope>IDENTIFICATION</scope>
    <source>
        <tissue evidence="3">Tentacle</tissue>
    </source>
</reference>
<keyword evidence="2" id="KW-1185">Reference proteome</keyword>
<dbReference type="Proteomes" id="UP000515163">
    <property type="component" value="Unplaced"/>
</dbReference>
<keyword evidence="1" id="KW-0472">Membrane</keyword>
<evidence type="ECO:0000256" key="1">
    <source>
        <dbReference type="SAM" id="Phobius"/>
    </source>
</evidence>
<dbReference type="AlphaFoldDB" id="A0A6P8HMK2"/>
<keyword evidence="1" id="KW-1133">Transmembrane helix</keyword>
<dbReference type="RefSeq" id="XP_031557584.1">
    <property type="nucleotide sequence ID" value="XM_031701724.1"/>
</dbReference>
<feature type="transmembrane region" description="Helical" evidence="1">
    <location>
        <begin position="32"/>
        <end position="51"/>
    </location>
</feature>
<gene>
    <name evidence="3" type="primary">LOC116294176</name>
</gene>
<dbReference type="OrthoDB" id="192748at2759"/>
<organism evidence="2 3">
    <name type="scientific">Actinia tenebrosa</name>
    <name type="common">Australian red waratah sea anemone</name>
    <dbReference type="NCBI Taxonomy" id="6105"/>
    <lineage>
        <taxon>Eukaryota</taxon>
        <taxon>Metazoa</taxon>
        <taxon>Cnidaria</taxon>
        <taxon>Anthozoa</taxon>
        <taxon>Hexacorallia</taxon>
        <taxon>Actiniaria</taxon>
        <taxon>Actiniidae</taxon>
        <taxon>Actinia</taxon>
    </lineage>
</organism>
<keyword evidence="1" id="KW-0812">Transmembrane</keyword>